<accession>Q1M9M2</accession>
<dbReference type="EnsemblBacteria" id="CAK11698">
    <property type="protein sequence ID" value="CAK11698"/>
    <property type="gene ID" value="pRL70171"/>
</dbReference>
<dbReference type="EMBL" id="AM236081">
    <property type="protein sequence ID" value="CAK11698.1"/>
    <property type="molecule type" value="Genomic_DNA"/>
</dbReference>
<evidence type="ECO:0008006" key="3">
    <source>
        <dbReference type="Google" id="ProtNLM"/>
    </source>
</evidence>
<proteinExistence type="predicted"/>
<dbReference type="HOGENOM" id="CLU_1617670_0_0_5"/>
<evidence type="ECO:0000313" key="2">
    <source>
        <dbReference type="Proteomes" id="UP000006575"/>
    </source>
</evidence>
<gene>
    <name evidence="1" type="ordered locus">pRL70171</name>
</gene>
<geneLocation type="plasmid" evidence="1 2">
    <name>pRL7</name>
</geneLocation>
<keyword evidence="2" id="KW-1185">Reference proteome</keyword>
<protein>
    <recommendedName>
        <fullName evidence="3">DUF192 domain-containing protein</fullName>
    </recommendedName>
</protein>
<dbReference type="KEGG" id="rle:pRL70171"/>
<evidence type="ECO:0000313" key="1">
    <source>
        <dbReference type="EMBL" id="CAK11698.1"/>
    </source>
</evidence>
<dbReference type="InterPro" id="IPR003795">
    <property type="entry name" value="DUF192"/>
</dbReference>
<dbReference type="Pfam" id="PF02643">
    <property type="entry name" value="DUF192"/>
    <property type="match status" value="1"/>
</dbReference>
<reference evidence="1 2" key="1">
    <citation type="journal article" date="2006" name="Genome Biol.">
        <title>The genome of Rhizobium leguminosarum has recognizable core and accessory components.</title>
        <authorList>
            <person name="Young J.W."/>
            <person name="Crossman L.C."/>
            <person name="Johnston A.W.B."/>
            <person name="Thomson N.R."/>
            <person name="Ghazoui Z.F."/>
            <person name="Hull K.H."/>
            <person name="Wexler M."/>
            <person name="Curson A.R.J."/>
            <person name="Todd J.D."/>
            <person name="Poole P.S."/>
            <person name="Mauchline T.H."/>
            <person name="East A.K."/>
            <person name="Quail M.A."/>
            <person name="Churcher C."/>
            <person name="Arrowsmith C."/>
            <person name="Cherevach A."/>
            <person name="Chillingworth T."/>
            <person name="Clarke K."/>
            <person name="Cronin A."/>
            <person name="Davis P."/>
            <person name="Fraser A."/>
            <person name="Hance Z."/>
            <person name="Hauser H."/>
            <person name="Jagels K."/>
            <person name="Moule S."/>
            <person name="Mungall K."/>
            <person name="Norbertczak H."/>
            <person name="Rabbinowitsch E."/>
            <person name="Sanders M."/>
            <person name="Simmonds M."/>
            <person name="Whitehead S."/>
            <person name="Parkhill J."/>
        </authorList>
    </citation>
    <scope>NUCLEOTIDE SEQUENCE [LARGE SCALE GENOMIC DNA]</scope>
    <source>
        <strain evidence="2">DSM 114642 / LMG 32736 / 3841</strain>
    </source>
</reference>
<dbReference type="InterPro" id="IPR038695">
    <property type="entry name" value="Saro_0823-like_sf"/>
</dbReference>
<dbReference type="PANTHER" id="PTHR37953:SF1">
    <property type="entry name" value="UPF0127 PROTEIN MJ1496"/>
    <property type="match status" value="1"/>
</dbReference>
<sequence>MIAHGSKEVTTMFLLKAITLVSLLNANCDVAAIEIAKRPLIVMVANASDERSRGLMRRRVLSPFDGMIFAYDSPHHVRLWMQDTPLPLDMLFFDGNGRLVSLHRNAVPLDQAPIDGGSNVQYVVELQAGGHPDILAEPNILELNACNGILVDEQLRNKTRRPIP</sequence>
<name>Q1M9M2_RHIJ3</name>
<dbReference type="AlphaFoldDB" id="Q1M9M2"/>
<dbReference type="Gene3D" id="2.60.120.1140">
    <property type="entry name" value="Protein of unknown function DUF192"/>
    <property type="match status" value="1"/>
</dbReference>
<dbReference type="PANTHER" id="PTHR37953">
    <property type="entry name" value="UPF0127 PROTEIN MJ1496"/>
    <property type="match status" value="1"/>
</dbReference>
<dbReference type="RefSeq" id="WP_011654623.1">
    <property type="nucleotide sequence ID" value="NC_008382.1"/>
</dbReference>
<keyword evidence="1" id="KW-0614">Plasmid</keyword>
<dbReference type="GeneID" id="303209852"/>
<organism evidence="1 2">
    <name type="scientific">Rhizobium johnstonii (strain DSM 114642 / LMG 32736 / 3841)</name>
    <name type="common">Rhizobium leguminosarum bv. viciae</name>
    <dbReference type="NCBI Taxonomy" id="216596"/>
    <lineage>
        <taxon>Bacteria</taxon>
        <taxon>Pseudomonadati</taxon>
        <taxon>Pseudomonadota</taxon>
        <taxon>Alphaproteobacteria</taxon>
        <taxon>Hyphomicrobiales</taxon>
        <taxon>Rhizobiaceae</taxon>
        <taxon>Rhizobium/Agrobacterium group</taxon>
        <taxon>Rhizobium</taxon>
        <taxon>Rhizobium johnstonii</taxon>
    </lineage>
</organism>
<dbReference type="Proteomes" id="UP000006575">
    <property type="component" value="Plasmid pRL7"/>
</dbReference>